<dbReference type="SUPFAM" id="SSF81321">
    <property type="entry name" value="Family A G protein-coupled receptor-like"/>
    <property type="match status" value="1"/>
</dbReference>
<proteinExistence type="predicted"/>
<comment type="caution">
    <text evidence="2">The sequence shown here is derived from an EMBL/GenBank/DDBJ whole genome shotgun (WGS) entry which is preliminary data.</text>
</comment>
<gene>
    <name evidence="2" type="ORF">niasHS_002926</name>
</gene>
<organism evidence="2 3">
    <name type="scientific">Heterodera schachtii</name>
    <name type="common">Sugarbeet cyst nematode worm</name>
    <name type="synonym">Tylenchus schachtii</name>
    <dbReference type="NCBI Taxonomy" id="97005"/>
    <lineage>
        <taxon>Eukaryota</taxon>
        <taxon>Metazoa</taxon>
        <taxon>Ecdysozoa</taxon>
        <taxon>Nematoda</taxon>
        <taxon>Chromadorea</taxon>
        <taxon>Rhabditida</taxon>
        <taxon>Tylenchina</taxon>
        <taxon>Tylenchomorpha</taxon>
        <taxon>Tylenchoidea</taxon>
        <taxon>Heteroderidae</taxon>
        <taxon>Heteroderinae</taxon>
        <taxon>Heterodera</taxon>
    </lineage>
</organism>
<feature type="transmembrane region" description="Helical" evidence="1">
    <location>
        <begin position="276"/>
        <end position="299"/>
    </location>
</feature>
<feature type="transmembrane region" description="Helical" evidence="1">
    <location>
        <begin position="37"/>
        <end position="58"/>
    </location>
</feature>
<dbReference type="InterPro" id="IPR019425">
    <property type="entry name" value="7TM_GPCR_serpentine_rcpt_Srt"/>
</dbReference>
<keyword evidence="1" id="KW-0812">Transmembrane</keyword>
<keyword evidence="3" id="KW-1185">Reference proteome</keyword>
<dbReference type="PANTHER" id="PTHR23021:SF11">
    <property type="entry name" value="SERPENTINE RECEPTOR, CLASS T"/>
    <property type="match status" value="1"/>
</dbReference>
<name>A0ABD2K9B9_HETSC</name>
<dbReference type="EMBL" id="JBICCN010000039">
    <property type="protein sequence ID" value="KAL3099471.1"/>
    <property type="molecule type" value="Genomic_DNA"/>
</dbReference>
<dbReference type="Gene3D" id="1.20.1070.10">
    <property type="entry name" value="Rhodopsin 7-helix transmembrane proteins"/>
    <property type="match status" value="1"/>
</dbReference>
<protein>
    <submittedName>
        <fullName evidence="2">Uncharacterized protein</fullName>
    </submittedName>
</protein>
<sequence>MELFFLRHSEYERLFNCTGLDIDSVPLERRQYIPESIAVCVLCTIYYILYIPCMYSIWKHMRDNSCYTLLFYIGCVDLGILWMIGFFSAWLNFRGAIFCSNPTLIYFTGMAITSQWNAESTADLVLALNRCLDLSSPYLSRLFFSGRRTSLWIIGCTLYALYWAIFCKPAVYSSLYFGWFFYPFVGYRNTNIEEFENWLHVVHNGLVSVLCPLVYLIFAAQLFYKVRKTRQQFGTVLSDMSTVQIRTFVQVFLLSMLNTITSSIYVYMQFNETHQWMITLVEFTWIHVHGFPAVIYLALNKTIRADCRMLYMKVFHRNRTNTVGGITVVRPIGKIVNGAQQLPSAATGGRSNRVSPLLFFDDRWMMEIFCETPPADDPFGDRLRYGIGVLSLKFN</sequence>
<feature type="transmembrane region" description="Helical" evidence="1">
    <location>
        <begin position="245"/>
        <end position="270"/>
    </location>
</feature>
<dbReference type="Pfam" id="PF10321">
    <property type="entry name" value="7TM_GPCR_Srt"/>
    <property type="match status" value="1"/>
</dbReference>
<evidence type="ECO:0000313" key="2">
    <source>
        <dbReference type="EMBL" id="KAL3099471.1"/>
    </source>
</evidence>
<feature type="transmembrane region" description="Helical" evidence="1">
    <location>
        <begin position="151"/>
        <end position="182"/>
    </location>
</feature>
<keyword evidence="1" id="KW-1133">Transmembrane helix</keyword>
<feature type="transmembrane region" description="Helical" evidence="1">
    <location>
        <begin position="202"/>
        <end position="224"/>
    </location>
</feature>
<dbReference type="AlphaFoldDB" id="A0ABD2K9B9"/>
<evidence type="ECO:0000313" key="3">
    <source>
        <dbReference type="Proteomes" id="UP001620645"/>
    </source>
</evidence>
<dbReference type="PANTHER" id="PTHR23021">
    <property type="entry name" value="SERPENTINE RECEPTOR, CLASS T"/>
    <property type="match status" value="1"/>
</dbReference>
<keyword evidence="1" id="KW-0472">Membrane</keyword>
<evidence type="ECO:0000256" key="1">
    <source>
        <dbReference type="SAM" id="Phobius"/>
    </source>
</evidence>
<dbReference type="Proteomes" id="UP001620645">
    <property type="component" value="Unassembled WGS sequence"/>
</dbReference>
<accession>A0ABD2K9B9</accession>
<feature type="transmembrane region" description="Helical" evidence="1">
    <location>
        <begin position="70"/>
        <end position="91"/>
    </location>
</feature>
<reference evidence="2 3" key="1">
    <citation type="submission" date="2024-10" db="EMBL/GenBank/DDBJ databases">
        <authorList>
            <person name="Kim D."/>
        </authorList>
    </citation>
    <scope>NUCLEOTIDE SEQUENCE [LARGE SCALE GENOMIC DNA]</scope>
    <source>
        <strain evidence="2">Taebaek</strain>
    </source>
</reference>